<evidence type="ECO:0000259" key="6">
    <source>
        <dbReference type="Pfam" id="PF08386"/>
    </source>
</evidence>
<feature type="transmembrane region" description="Helical" evidence="4">
    <location>
        <begin position="28"/>
        <end position="45"/>
    </location>
</feature>
<protein>
    <submittedName>
        <fullName evidence="7">Uncharacterized protein</fullName>
    </submittedName>
</protein>
<keyword evidence="4" id="KW-0472">Membrane</keyword>
<feature type="domain" description="AB hydrolase-1" evidence="5">
    <location>
        <begin position="136"/>
        <end position="357"/>
    </location>
</feature>
<sequence>MSKQGYLSLPPRDSPAPNPSRNIQRRRISFRFLSVLISICIFISLSQHHRFVGNNVLHFDESIGDKASSEFSWESITPQESFEFVPCFASFQCARLSVPLNWNATAEQRENGPHAAIAVIKLPAKVPVTDPRYGGPILLNPGGPGESGVFQTLGDGKSLQSILDNSLEPGSPESDSSSGKYFDILSFDPRGVNNTTPSLKCFIDAFNQQAWLLGLPDYGLLWHSETTIGMEWAKAEALGASCSYGEGDHGILRYLNTAQTVEDILQIVEQHGKWRELEAARLLSAAKAVDQEATREILERTAYRPGKELIQYWGMSYGTIIGSTFAAMHPDRVGRLVIDGVVDPADHYTGAWLTQLQDSDMIISKHCEYCFQAGPEECPLYTGTSPADIEARFTSILATLEQNPIAIPVAPSLDGVSSGPAIVTYGDLHLNLLSGMYFPFAMAEKLFEILLAVESRNTSSPALVEIVSQKQAILNPFATGPAPYVSGFGPFQAISCMDSGGPTNLTREEFHEFVAILHSQGRWISRSWARNKLACLGYTSEPAWRPSLDFRTQEWANTSHPLLIIGNTHDTVTPIRNARRVATLFPGSVVLQQDSQGHCSHSIPSLCTAQVVREYFQTGELPHEGAVCEPAVRPFIGCNKGSEAGRGECTFSSPEETRLWETMVDLADPFGLRS</sequence>
<reference evidence="7" key="1">
    <citation type="submission" date="2021-10" db="EMBL/GenBank/DDBJ databases">
        <authorList>
            <person name="Piombo E."/>
        </authorList>
    </citation>
    <scope>NUCLEOTIDE SEQUENCE</scope>
</reference>
<dbReference type="OrthoDB" id="425534at2759"/>
<keyword evidence="4" id="KW-0812">Transmembrane</keyword>
<dbReference type="InterPro" id="IPR051601">
    <property type="entry name" value="Serine_prot/Carboxylest_S33"/>
</dbReference>
<dbReference type="Proteomes" id="UP000754883">
    <property type="component" value="Unassembled WGS sequence"/>
</dbReference>
<dbReference type="PANTHER" id="PTHR43248">
    <property type="entry name" value="2-SUCCINYL-6-HYDROXY-2,4-CYCLOHEXADIENE-1-CARBOXYLATE SYNTHASE"/>
    <property type="match status" value="1"/>
</dbReference>
<keyword evidence="2" id="KW-0378">Hydrolase</keyword>
<evidence type="ECO:0000256" key="4">
    <source>
        <dbReference type="SAM" id="Phobius"/>
    </source>
</evidence>
<organism evidence="7 8">
    <name type="scientific">Clonostachys byssicola</name>
    <dbReference type="NCBI Taxonomy" id="160290"/>
    <lineage>
        <taxon>Eukaryota</taxon>
        <taxon>Fungi</taxon>
        <taxon>Dikarya</taxon>
        <taxon>Ascomycota</taxon>
        <taxon>Pezizomycotina</taxon>
        <taxon>Sordariomycetes</taxon>
        <taxon>Hypocreomycetidae</taxon>
        <taxon>Hypocreales</taxon>
        <taxon>Bionectriaceae</taxon>
        <taxon>Clonostachys</taxon>
    </lineage>
</organism>
<evidence type="ECO:0000259" key="5">
    <source>
        <dbReference type="Pfam" id="PF00561"/>
    </source>
</evidence>
<name>A0A9N9Y554_9HYPO</name>
<dbReference type="InterPro" id="IPR029058">
    <property type="entry name" value="AB_hydrolase_fold"/>
</dbReference>
<feature type="domain" description="Peptidase S33 tripeptidyl aminopeptidase-like C-terminal" evidence="6">
    <location>
        <begin position="524"/>
        <end position="628"/>
    </location>
</feature>
<evidence type="ECO:0000313" key="7">
    <source>
        <dbReference type="EMBL" id="CAG9990851.1"/>
    </source>
</evidence>
<comment type="caution">
    <text evidence="7">The sequence shown here is derived from an EMBL/GenBank/DDBJ whole genome shotgun (WGS) entry which is preliminary data.</text>
</comment>
<evidence type="ECO:0000256" key="3">
    <source>
        <dbReference type="SAM" id="MobiDB-lite"/>
    </source>
</evidence>
<dbReference type="InterPro" id="IPR000073">
    <property type="entry name" value="AB_hydrolase_1"/>
</dbReference>
<comment type="similarity">
    <text evidence="1">Belongs to the peptidase S33 family.</text>
</comment>
<dbReference type="EMBL" id="CABFNO020001476">
    <property type="protein sequence ID" value="CAG9990851.1"/>
    <property type="molecule type" value="Genomic_DNA"/>
</dbReference>
<dbReference type="Pfam" id="PF08386">
    <property type="entry name" value="Abhydrolase_4"/>
    <property type="match status" value="1"/>
</dbReference>
<proteinExistence type="inferred from homology"/>
<dbReference type="AlphaFoldDB" id="A0A9N9Y554"/>
<dbReference type="InterPro" id="IPR013595">
    <property type="entry name" value="Pept_S33_TAP-like_C"/>
</dbReference>
<dbReference type="SUPFAM" id="SSF53474">
    <property type="entry name" value="alpha/beta-Hydrolases"/>
    <property type="match status" value="1"/>
</dbReference>
<keyword evidence="8" id="KW-1185">Reference proteome</keyword>
<feature type="region of interest" description="Disordered" evidence="3">
    <location>
        <begin position="1"/>
        <end position="21"/>
    </location>
</feature>
<dbReference type="Pfam" id="PF00561">
    <property type="entry name" value="Abhydrolase_1"/>
    <property type="match status" value="1"/>
</dbReference>
<dbReference type="GO" id="GO:0016787">
    <property type="term" value="F:hydrolase activity"/>
    <property type="evidence" value="ECO:0007669"/>
    <property type="project" value="UniProtKB-KW"/>
</dbReference>
<evidence type="ECO:0000256" key="1">
    <source>
        <dbReference type="ARBA" id="ARBA00010088"/>
    </source>
</evidence>
<keyword evidence="4" id="KW-1133">Transmembrane helix</keyword>
<accession>A0A9N9Y554</accession>
<evidence type="ECO:0000313" key="8">
    <source>
        <dbReference type="Proteomes" id="UP000754883"/>
    </source>
</evidence>
<dbReference type="PANTHER" id="PTHR43248:SF25">
    <property type="entry name" value="AB HYDROLASE-1 DOMAIN-CONTAINING PROTEIN-RELATED"/>
    <property type="match status" value="1"/>
</dbReference>
<evidence type="ECO:0000256" key="2">
    <source>
        <dbReference type="ARBA" id="ARBA00022801"/>
    </source>
</evidence>
<gene>
    <name evidence="7" type="ORF">CBYS24578_00007093</name>
</gene>
<dbReference type="Gene3D" id="3.40.50.1820">
    <property type="entry name" value="alpha/beta hydrolase"/>
    <property type="match status" value="2"/>
</dbReference>